<evidence type="ECO:0000313" key="1">
    <source>
        <dbReference type="EMBL" id="GFX91656.1"/>
    </source>
</evidence>
<reference evidence="1" key="1">
    <citation type="submission" date="2020-08" db="EMBL/GenBank/DDBJ databases">
        <title>Multicomponent nature underlies the extraordinary mechanical properties of spider dragline silk.</title>
        <authorList>
            <person name="Kono N."/>
            <person name="Nakamura H."/>
            <person name="Mori M."/>
            <person name="Yoshida Y."/>
            <person name="Ohtoshi R."/>
            <person name="Malay A.D."/>
            <person name="Moran D.A.P."/>
            <person name="Tomita M."/>
            <person name="Numata K."/>
            <person name="Arakawa K."/>
        </authorList>
    </citation>
    <scope>NUCLEOTIDE SEQUENCE</scope>
</reference>
<gene>
    <name evidence="1" type="ORF">TNCV_3682421</name>
</gene>
<sequence>MELNRWSPDFRTNGIECFGVVLTLESYYKKGRREGSDTETSLSRLEASVEEANVHCLYPSLDDNDLKEFMTVYDNKEVDTGEVECEVRLLTADLIREGLKFATNMEQHFLTHDPVKKHALKNFYVILCSRI</sequence>
<evidence type="ECO:0000313" key="2">
    <source>
        <dbReference type="Proteomes" id="UP000887159"/>
    </source>
</evidence>
<name>A0A8X6RHC5_TRICX</name>
<protein>
    <submittedName>
        <fullName evidence="1">Uncharacterized protein</fullName>
    </submittedName>
</protein>
<accession>A0A8X6RHC5</accession>
<keyword evidence="2" id="KW-1185">Reference proteome</keyword>
<dbReference type="EMBL" id="BMAU01021135">
    <property type="protein sequence ID" value="GFX91656.1"/>
    <property type="molecule type" value="Genomic_DNA"/>
</dbReference>
<comment type="caution">
    <text evidence="1">The sequence shown here is derived from an EMBL/GenBank/DDBJ whole genome shotgun (WGS) entry which is preliminary data.</text>
</comment>
<proteinExistence type="predicted"/>
<organism evidence="1 2">
    <name type="scientific">Trichonephila clavipes</name>
    <name type="common">Golden silk orbweaver</name>
    <name type="synonym">Nephila clavipes</name>
    <dbReference type="NCBI Taxonomy" id="2585209"/>
    <lineage>
        <taxon>Eukaryota</taxon>
        <taxon>Metazoa</taxon>
        <taxon>Ecdysozoa</taxon>
        <taxon>Arthropoda</taxon>
        <taxon>Chelicerata</taxon>
        <taxon>Arachnida</taxon>
        <taxon>Araneae</taxon>
        <taxon>Araneomorphae</taxon>
        <taxon>Entelegynae</taxon>
        <taxon>Araneoidea</taxon>
        <taxon>Nephilidae</taxon>
        <taxon>Trichonephila</taxon>
    </lineage>
</organism>
<dbReference type="Proteomes" id="UP000887159">
    <property type="component" value="Unassembled WGS sequence"/>
</dbReference>
<dbReference type="AlphaFoldDB" id="A0A8X6RHC5"/>